<sequence length="138" mass="14961">MAIYAVTTMMAGVFGGGTISAALAGHGIGLLTPEQMIPTLGRLMRRPGDLAAAWPGDPRPGPAWLSWICIVVVAVLWCACATLASDEIDSRRRHRRRPGLATAADLRSAGLNRRSALRRAAHEFPSLLRPSGPRRWRR</sequence>
<dbReference type="OrthoDB" id="4560128at2"/>
<gene>
    <name evidence="2" type="ORF">F3087_44990</name>
</gene>
<keyword evidence="1" id="KW-0472">Membrane</keyword>
<dbReference type="AlphaFoldDB" id="A0A5N0DJU4"/>
<proteinExistence type="predicted"/>
<evidence type="ECO:0000313" key="3">
    <source>
        <dbReference type="Proteomes" id="UP000323876"/>
    </source>
</evidence>
<keyword evidence="1" id="KW-0812">Transmembrane</keyword>
<reference evidence="2 3" key="1">
    <citation type="submission" date="2019-09" db="EMBL/GenBank/DDBJ databases">
        <authorList>
            <person name="Wang X."/>
        </authorList>
    </citation>
    <scope>NUCLEOTIDE SEQUENCE [LARGE SCALE GENOMIC DNA]</scope>
    <source>
        <strain evidence="2 3">CICC 11023</strain>
    </source>
</reference>
<dbReference type="RefSeq" id="WP_150408342.1">
    <property type="nucleotide sequence ID" value="NZ_VXLC01000051.1"/>
</dbReference>
<keyword evidence="3" id="KW-1185">Reference proteome</keyword>
<name>A0A5N0DJU4_9NOCA</name>
<evidence type="ECO:0000313" key="2">
    <source>
        <dbReference type="EMBL" id="KAA8877332.1"/>
    </source>
</evidence>
<protein>
    <submittedName>
        <fullName evidence="2">Uncharacterized protein</fullName>
    </submittedName>
</protein>
<keyword evidence="1" id="KW-1133">Transmembrane helix</keyword>
<evidence type="ECO:0000256" key="1">
    <source>
        <dbReference type="SAM" id="Phobius"/>
    </source>
</evidence>
<dbReference type="Proteomes" id="UP000323876">
    <property type="component" value="Unassembled WGS sequence"/>
</dbReference>
<feature type="transmembrane region" description="Helical" evidence="1">
    <location>
        <begin position="64"/>
        <end position="85"/>
    </location>
</feature>
<dbReference type="EMBL" id="VXLC01000051">
    <property type="protein sequence ID" value="KAA8877332.1"/>
    <property type="molecule type" value="Genomic_DNA"/>
</dbReference>
<comment type="caution">
    <text evidence="2">The sequence shown here is derived from an EMBL/GenBank/DDBJ whole genome shotgun (WGS) entry which is preliminary data.</text>
</comment>
<organism evidence="2 3">
    <name type="scientific">Nocardia colli</name>
    <dbReference type="NCBI Taxonomy" id="2545717"/>
    <lineage>
        <taxon>Bacteria</taxon>
        <taxon>Bacillati</taxon>
        <taxon>Actinomycetota</taxon>
        <taxon>Actinomycetes</taxon>
        <taxon>Mycobacteriales</taxon>
        <taxon>Nocardiaceae</taxon>
        <taxon>Nocardia</taxon>
    </lineage>
</organism>
<accession>A0A5N0DJU4</accession>